<name>A0ABR2I4Q7_9PEZI</name>
<reference evidence="1 2" key="1">
    <citation type="journal article" date="2024" name="IMA Fungus">
        <title>Apiospora arundinis, a panoply of carbohydrate-active enzymes and secondary metabolites.</title>
        <authorList>
            <person name="Sorensen T."/>
            <person name="Petersen C."/>
            <person name="Muurmann A.T."/>
            <person name="Christiansen J.V."/>
            <person name="Brundto M.L."/>
            <person name="Overgaard C.K."/>
            <person name="Boysen A.T."/>
            <person name="Wollenberg R.D."/>
            <person name="Larsen T.O."/>
            <person name="Sorensen J.L."/>
            <person name="Nielsen K.L."/>
            <person name="Sondergaard T.E."/>
        </authorList>
    </citation>
    <scope>NUCLEOTIDE SEQUENCE [LARGE SCALE GENOMIC DNA]</scope>
    <source>
        <strain evidence="1 2">AAU 773</strain>
    </source>
</reference>
<dbReference type="Proteomes" id="UP001390339">
    <property type="component" value="Unassembled WGS sequence"/>
</dbReference>
<accession>A0ABR2I4Q7</accession>
<evidence type="ECO:0000313" key="2">
    <source>
        <dbReference type="Proteomes" id="UP001390339"/>
    </source>
</evidence>
<keyword evidence="2" id="KW-1185">Reference proteome</keyword>
<gene>
    <name evidence="1" type="ORF">PGQ11_013000</name>
</gene>
<dbReference type="EMBL" id="JAPCWZ010000007">
    <property type="protein sequence ID" value="KAK8857088.1"/>
    <property type="molecule type" value="Genomic_DNA"/>
</dbReference>
<protein>
    <submittedName>
        <fullName evidence="1">Uncharacterized protein</fullName>
    </submittedName>
</protein>
<sequence>MYLRANAEEGGIADGYGDHGKCSSDVLCIKRRTEVRKVCGGDDGWWDTSPAEGGGGAAVIAVAVAVAVAVAGEE</sequence>
<proteinExistence type="predicted"/>
<organism evidence="1 2">
    <name type="scientific">Apiospora arundinis</name>
    <dbReference type="NCBI Taxonomy" id="335852"/>
    <lineage>
        <taxon>Eukaryota</taxon>
        <taxon>Fungi</taxon>
        <taxon>Dikarya</taxon>
        <taxon>Ascomycota</taxon>
        <taxon>Pezizomycotina</taxon>
        <taxon>Sordariomycetes</taxon>
        <taxon>Xylariomycetidae</taxon>
        <taxon>Amphisphaeriales</taxon>
        <taxon>Apiosporaceae</taxon>
        <taxon>Apiospora</taxon>
    </lineage>
</organism>
<comment type="caution">
    <text evidence="1">The sequence shown here is derived from an EMBL/GenBank/DDBJ whole genome shotgun (WGS) entry which is preliminary data.</text>
</comment>
<evidence type="ECO:0000313" key="1">
    <source>
        <dbReference type="EMBL" id="KAK8857088.1"/>
    </source>
</evidence>